<dbReference type="SUPFAM" id="SSF55729">
    <property type="entry name" value="Acyl-CoA N-acyltransferases (Nat)"/>
    <property type="match status" value="1"/>
</dbReference>
<reference evidence="2 3" key="2">
    <citation type="journal article" date="2007" name="PLoS Biol.">
        <title>Principles of genome evolution in the Drosophila melanogaster species group.</title>
        <authorList>
            <person name="Ranz J.M."/>
            <person name="Maurin D."/>
            <person name="Chan Y.S."/>
            <person name="von Grotthuss M."/>
            <person name="Hillier L.W."/>
            <person name="Roote J."/>
            <person name="Ashburner M."/>
            <person name="Bergman C.M."/>
        </authorList>
    </citation>
    <scope>NUCLEOTIDE SEQUENCE [LARGE SCALE GENOMIC DNA]</scope>
    <source>
        <strain evidence="3">Tai18E2 / Tucson 14021-0261.01</strain>
    </source>
</reference>
<keyword evidence="3" id="KW-1185">Reference proteome</keyword>
<dbReference type="EMBL" id="CM000157">
    <property type="protein sequence ID" value="EDW88436.2"/>
    <property type="molecule type" value="Genomic_DNA"/>
</dbReference>
<dbReference type="AlphaFoldDB" id="B4NWB9"/>
<sequence>MREVVVMSTEDSLVEIPRSDWTKLRDLYVHRETDPQGYLCINNFINWVEIDPELKVSFLSLNGDWQSDGTFLLTLSSDTHANHLYLNTLSDNFDRVTKAVECLKSFGKGYVFFGFGSRLKPVVEHIGSLICNNKEPHFVETVWYTASKELVDSFTIQIPTGLTLLNLTLEDAETINENWPHRAPGSIEFVRSLIKYNINLGAYDDNGKLVAWCLRLPIGSLGLLQVLDSHKRLGLGSLMVKSMAKKISAAGDQVLAPVVTKNTASRSMFEKLGFRAIDTTYWAH</sequence>
<dbReference type="InterPro" id="IPR016181">
    <property type="entry name" value="Acyl_CoA_acyltransferase"/>
</dbReference>
<dbReference type="OrthoDB" id="7305308at2759"/>
<dbReference type="GO" id="GO:0016747">
    <property type="term" value="F:acyltransferase activity, transferring groups other than amino-acyl groups"/>
    <property type="evidence" value="ECO:0007669"/>
    <property type="project" value="InterPro"/>
</dbReference>
<name>B4NWB9_DROYA</name>
<dbReference type="PANTHER" id="PTHR20958:SF10">
    <property type="entry name" value="GH05617P-RELATED"/>
    <property type="match status" value="1"/>
</dbReference>
<dbReference type="PANTHER" id="PTHR20958">
    <property type="entry name" value="GLYCINE N-ACYLTRANSFERASE-LIKE PROTEIN"/>
    <property type="match status" value="1"/>
</dbReference>
<dbReference type="Pfam" id="PF08445">
    <property type="entry name" value="FR47"/>
    <property type="match status" value="1"/>
</dbReference>
<accession>B4NWB9</accession>
<dbReference type="HOGENOM" id="CLU_058697_0_1_1"/>
<evidence type="ECO:0000313" key="2">
    <source>
        <dbReference type="EMBL" id="EDW88436.2"/>
    </source>
</evidence>
<organism evidence="2 3">
    <name type="scientific">Drosophila yakuba</name>
    <name type="common">Fruit fly</name>
    <dbReference type="NCBI Taxonomy" id="7245"/>
    <lineage>
        <taxon>Eukaryota</taxon>
        <taxon>Metazoa</taxon>
        <taxon>Ecdysozoa</taxon>
        <taxon>Arthropoda</taxon>
        <taxon>Hexapoda</taxon>
        <taxon>Insecta</taxon>
        <taxon>Pterygota</taxon>
        <taxon>Neoptera</taxon>
        <taxon>Endopterygota</taxon>
        <taxon>Diptera</taxon>
        <taxon>Brachycera</taxon>
        <taxon>Muscomorpha</taxon>
        <taxon>Ephydroidea</taxon>
        <taxon>Drosophilidae</taxon>
        <taxon>Drosophila</taxon>
        <taxon>Sophophora</taxon>
    </lineage>
</organism>
<dbReference type="eggNOG" id="ENOG502RFRQ">
    <property type="taxonomic scope" value="Eukaryota"/>
</dbReference>
<reference evidence="2 3" key="1">
    <citation type="journal article" date="2007" name="Nature">
        <title>Evolution of genes and genomes on the Drosophila phylogeny.</title>
        <authorList>
            <consortium name="Drosophila 12 Genomes Consortium"/>
            <person name="Clark A.G."/>
            <person name="Eisen M.B."/>
            <person name="Smith D.R."/>
            <person name="Bergman C.M."/>
            <person name="Oliver B."/>
            <person name="Markow T.A."/>
            <person name="Kaufman T.C."/>
            <person name="Kellis M."/>
            <person name="Gelbart W."/>
            <person name="Iyer V.N."/>
            <person name="Pollard D.A."/>
            <person name="Sackton T.B."/>
            <person name="Larracuente A.M."/>
            <person name="Singh N.D."/>
            <person name="Abad J.P."/>
            <person name="Abt D.N."/>
            <person name="Adryan B."/>
            <person name="Aguade M."/>
            <person name="Akashi H."/>
            <person name="Anderson W.W."/>
            <person name="Aquadro C.F."/>
            <person name="Ardell D.H."/>
            <person name="Arguello R."/>
            <person name="Artieri C.G."/>
            <person name="Barbash D.A."/>
            <person name="Barker D."/>
            <person name="Barsanti P."/>
            <person name="Batterham P."/>
            <person name="Batzoglou S."/>
            <person name="Begun D."/>
            <person name="Bhutkar A."/>
            <person name="Blanco E."/>
            <person name="Bosak S.A."/>
            <person name="Bradley R.K."/>
            <person name="Brand A.D."/>
            <person name="Brent M.R."/>
            <person name="Brooks A.N."/>
            <person name="Brown R.H."/>
            <person name="Butlin R.K."/>
            <person name="Caggese C."/>
            <person name="Calvi B.R."/>
            <person name="Bernardo de Carvalho A."/>
            <person name="Caspi A."/>
            <person name="Castrezana S."/>
            <person name="Celniker S.E."/>
            <person name="Chang J.L."/>
            <person name="Chapple C."/>
            <person name="Chatterji S."/>
            <person name="Chinwalla A."/>
            <person name="Civetta A."/>
            <person name="Clifton S.W."/>
            <person name="Comeron J.M."/>
            <person name="Costello J.C."/>
            <person name="Coyne J.A."/>
            <person name="Daub J."/>
            <person name="David R.G."/>
            <person name="Delcher A.L."/>
            <person name="Delehaunty K."/>
            <person name="Do C.B."/>
            <person name="Ebling H."/>
            <person name="Edwards K."/>
            <person name="Eickbush T."/>
            <person name="Evans J.D."/>
            <person name="Filipski A."/>
            <person name="Findeiss S."/>
            <person name="Freyhult E."/>
            <person name="Fulton L."/>
            <person name="Fulton R."/>
            <person name="Garcia A.C."/>
            <person name="Gardiner A."/>
            <person name="Garfield D.A."/>
            <person name="Garvin B.E."/>
            <person name="Gibson G."/>
            <person name="Gilbert D."/>
            <person name="Gnerre S."/>
            <person name="Godfrey J."/>
            <person name="Good R."/>
            <person name="Gotea V."/>
            <person name="Gravely B."/>
            <person name="Greenberg A.J."/>
            <person name="Griffiths-Jones S."/>
            <person name="Gross S."/>
            <person name="Guigo R."/>
            <person name="Gustafson E.A."/>
            <person name="Haerty W."/>
            <person name="Hahn M.W."/>
            <person name="Halligan D.L."/>
            <person name="Halpern A.L."/>
            <person name="Halter G.M."/>
            <person name="Han M.V."/>
            <person name="Heger A."/>
            <person name="Hillier L."/>
            <person name="Hinrichs A.S."/>
            <person name="Holmes I."/>
            <person name="Hoskins R.A."/>
            <person name="Hubisz M.J."/>
            <person name="Hultmark D."/>
            <person name="Huntley M.A."/>
            <person name="Jaffe D.B."/>
            <person name="Jagadeeshan S."/>
            <person name="Jeck W.R."/>
            <person name="Johnson J."/>
            <person name="Jones C.D."/>
            <person name="Jordan W.C."/>
            <person name="Karpen G.H."/>
            <person name="Kataoka E."/>
            <person name="Keightley P.D."/>
            <person name="Kheradpour P."/>
            <person name="Kirkness E.F."/>
            <person name="Koerich L.B."/>
            <person name="Kristiansen K."/>
            <person name="Kudrna D."/>
            <person name="Kulathinal R.J."/>
            <person name="Kumar S."/>
            <person name="Kwok R."/>
            <person name="Lander E."/>
            <person name="Langley C.H."/>
            <person name="Lapoint R."/>
            <person name="Lazzaro B.P."/>
            <person name="Lee S.J."/>
            <person name="Levesque L."/>
            <person name="Li R."/>
            <person name="Lin C.F."/>
            <person name="Lin M.F."/>
            <person name="Lindblad-Toh K."/>
            <person name="Llopart A."/>
            <person name="Long M."/>
            <person name="Low L."/>
            <person name="Lozovsky E."/>
            <person name="Lu J."/>
            <person name="Luo M."/>
            <person name="Machado C.A."/>
            <person name="Makalowski W."/>
            <person name="Marzo M."/>
            <person name="Matsuda M."/>
            <person name="Matzkin L."/>
            <person name="McAllister B."/>
            <person name="McBride C.S."/>
            <person name="McKernan B."/>
            <person name="McKernan K."/>
            <person name="Mendez-Lago M."/>
            <person name="Minx P."/>
            <person name="Mollenhauer M.U."/>
            <person name="Montooth K."/>
            <person name="Mount S.M."/>
            <person name="Mu X."/>
            <person name="Myers E."/>
            <person name="Negre B."/>
            <person name="Newfeld S."/>
            <person name="Nielsen R."/>
            <person name="Noor M.A."/>
            <person name="O'Grady P."/>
            <person name="Pachter L."/>
            <person name="Papaceit M."/>
            <person name="Parisi M.J."/>
            <person name="Parisi M."/>
            <person name="Parts L."/>
            <person name="Pedersen J.S."/>
            <person name="Pesole G."/>
            <person name="Phillippy A.M."/>
            <person name="Ponting C.P."/>
            <person name="Pop M."/>
            <person name="Porcelli D."/>
            <person name="Powell J.R."/>
            <person name="Prohaska S."/>
            <person name="Pruitt K."/>
            <person name="Puig M."/>
            <person name="Quesneville H."/>
            <person name="Ram K.R."/>
            <person name="Rand D."/>
            <person name="Rasmussen M.D."/>
            <person name="Reed L.K."/>
            <person name="Reenan R."/>
            <person name="Reily A."/>
            <person name="Remington K.A."/>
            <person name="Rieger T.T."/>
            <person name="Ritchie M.G."/>
            <person name="Robin C."/>
            <person name="Rogers Y.H."/>
            <person name="Rohde C."/>
            <person name="Rozas J."/>
            <person name="Rubenfield M.J."/>
            <person name="Ruiz A."/>
            <person name="Russo S."/>
            <person name="Salzberg S.L."/>
            <person name="Sanchez-Gracia A."/>
            <person name="Saranga D.J."/>
            <person name="Sato H."/>
            <person name="Schaeffer S.W."/>
            <person name="Schatz M.C."/>
            <person name="Schlenke T."/>
            <person name="Schwartz R."/>
            <person name="Segarra C."/>
            <person name="Singh R.S."/>
            <person name="Sirot L."/>
            <person name="Sirota M."/>
            <person name="Sisneros N.B."/>
            <person name="Smith C.D."/>
            <person name="Smith T.F."/>
            <person name="Spieth J."/>
            <person name="Stage D.E."/>
            <person name="Stark A."/>
            <person name="Stephan W."/>
            <person name="Strausberg R.L."/>
            <person name="Strempel S."/>
            <person name="Sturgill D."/>
            <person name="Sutton G."/>
            <person name="Sutton G.G."/>
            <person name="Tao W."/>
            <person name="Teichmann S."/>
            <person name="Tobari Y.N."/>
            <person name="Tomimura Y."/>
            <person name="Tsolas J.M."/>
            <person name="Valente V.L."/>
            <person name="Venter E."/>
            <person name="Venter J.C."/>
            <person name="Vicario S."/>
            <person name="Vieira F.G."/>
            <person name="Vilella A.J."/>
            <person name="Villasante A."/>
            <person name="Walenz B."/>
            <person name="Wang J."/>
            <person name="Wasserman M."/>
            <person name="Watts T."/>
            <person name="Wilson D."/>
            <person name="Wilson R.K."/>
            <person name="Wing R.A."/>
            <person name="Wolfner M.F."/>
            <person name="Wong A."/>
            <person name="Wong G.K."/>
            <person name="Wu C.I."/>
            <person name="Wu G."/>
            <person name="Yamamoto D."/>
            <person name="Yang H.P."/>
            <person name="Yang S.P."/>
            <person name="Yorke J.A."/>
            <person name="Yoshida K."/>
            <person name="Zdobnov E."/>
            <person name="Zhang P."/>
            <person name="Zhang Y."/>
            <person name="Zimin A.V."/>
            <person name="Baldwin J."/>
            <person name="Abdouelleil A."/>
            <person name="Abdulkadir J."/>
            <person name="Abebe A."/>
            <person name="Abera B."/>
            <person name="Abreu J."/>
            <person name="Acer S.C."/>
            <person name="Aftuck L."/>
            <person name="Alexander A."/>
            <person name="An P."/>
            <person name="Anderson E."/>
            <person name="Anderson S."/>
            <person name="Arachi H."/>
            <person name="Azer M."/>
            <person name="Bachantsang P."/>
            <person name="Barry A."/>
            <person name="Bayul T."/>
            <person name="Berlin A."/>
            <person name="Bessette D."/>
            <person name="Bloom T."/>
            <person name="Blye J."/>
            <person name="Boguslavskiy L."/>
            <person name="Bonnet C."/>
            <person name="Boukhgalter B."/>
            <person name="Bourzgui I."/>
            <person name="Brown A."/>
            <person name="Cahill P."/>
            <person name="Channer S."/>
            <person name="Cheshatsang Y."/>
            <person name="Chuda L."/>
            <person name="Citroen M."/>
            <person name="Collymore A."/>
            <person name="Cooke P."/>
            <person name="Costello M."/>
            <person name="D'Aco K."/>
            <person name="Daza R."/>
            <person name="De Haan G."/>
            <person name="DeGray S."/>
            <person name="DeMaso C."/>
            <person name="Dhargay N."/>
            <person name="Dooley K."/>
            <person name="Dooley E."/>
            <person name="Doricent M."/>
            <person name="Dorje P."/>
            <person name="Dorjee K."/>
            <person name="Dupes A."/>
            <person name="Elong R."/>
            <person name="Falk J."/>
            <person name="Farina A."/>
            <person name="Faro S."/>
            <person name="Ferguson D."/>
            <person name="Fisher S."/>
            <person name="Foley C.D."/>
            <person name="Franke A."/>
            <person name="Friedrich D."/>
            <person name="Gadbois L."/>
            <person name="Gearin G."/>
            <person name="Gearin C.R."/>
            <person name="Giannoukos G."/>
            <person name="Goode T."/>
            <person name="Graham J."/>
            <person name="Grandbois E."/>
            <person name="Grewal S."/>
            <person name="Gyaltsen K."/>
            <person name="Hafez N."/>
            <person name="Hagos B."/>
            <person name="Hall J."/>
            <person name="Henson C."/>
            <person name="Hollinger A."/>
            <person name="Honan T."/>
            <person name="Huard M.D."/>
            <person name="Hughes L."/>
            <person name="Hurhula B."/>
            <person name="Husby M.E."/>
            <person name="Kamat A."/>
            <person name="Kanga B."/>
            <person name="Kashin S."/>
            <person name="Khazanovich D."/>
            <person name="Kisner P."/>
            <person name="Lance K."/>
            <person name="Lara M."/>
            <person name="Lee W."/>
            <person name="Lennon N."/>
            <person name="Letendre F."/>
            <person name="LeVine R."/>
            <person name="Lipovsky A."/>
            <person name="Liu X."/>
            <person name="Liu J."/>
            <person name="Liu S."/>
            <person name="Lokyitsang T."/>
            <person name="Lokyitsang Y."/>
            <person name="Lubonja R."/>
            <person name="Lui A."/>
            <person name="MacDonald P."/>
            <person name="Magnisalis V."/>
            <person name="Maru K."/>
            <person name="Matthews C."/>
            <person name="McCusker W."/>
            <person name="McDonough S."/>
            <person name="Mehta T."/>
            <person name="Meldrim J."/>
            <person name="Meneus L."/>
            <person name="Mihai O."/>
            <person name="Mihalev A."/>
            <person name="Mihova T."/>
            <person name="Mittelman R."/>
            <person name="Mlenga V."/>
            <person name="Montmayeur A."/>
            <person name="Mulrain L."/>
            <person name="Navidi A."/>
            <person name="Naylor J."/>
            <person name="Negash T."/>
            <person name="Nguyen T."/>
            <person name="Nguyen N."/>
            <person name="Nicol R."/>
            <person name="Norbu C."/>
            <person name="Norbu N."/>
            <person name="Novod N."/>
            <person name="O'Neill B."/>
            <person name="Osman S."/>
            <person name="Markiewicz E."/>
            <person name="Oyono O.L."/>
            <person name="Patti C."/>
            <person name="Phunkhang P."/>
            <person name="Pierre F."/>
            <person name="Priest M."/>
            <person name="Raghuraman S."/>
            <person name="Rege F."/>
            <person name="Reyes R."/>
            <person name="Rise C."/>
            <person name="Rogov P."/>
            <person name="Ross K."/>
            <person name="Ryan E."/>
            <person name="Settipalli S."/>
            <person name="Shea T."/>
            <person name="Sherpa N."/>
            <person name="Shi L."/>
            <person name="Shih D."/>
            <person name="Sparrow T."/>
            <person name="Spaulding J."/>
            <person name="Stalker J."/>
            <person name="Stange-Thomann N."/>
            <person name="Stavropoulos S."/>
            <person name="Stone C."/>
            <person name="Strader C."/>
            <person name="Tesfaye S."/>
            <person name="Thomson T."/>
            <person name="Thoulutsang Y."/>
            <person name="Thoulutsang D."/>
            <person name="Topham K."/>
            <person name="Topping I."/>
            <person name="Tsamla T."/>
            <person name="Vassiliev H."/>
            <person name="Vo A."/>
            <person name="Wangchuk T."/>
            <person name="Wangdi T."/>
            <person name="Weiand M."/>
            <person name="Wilkinson J."/>
            <person name="Wilson A."/>
            <person name="Yadav S."/>
            <person name="Young G."/>
            <person name="Yu Q."/>
            <person name="Zembek L."/>
            <person name="Zhong D."/>
            <person name="Zimmer A."/>
            <person name="Zwirko Z."/>
            <person name="Jaffe D.B."/>
            <person name="Alvarez P."/>
            <person name="Brockman W."/>
            <person name="Butler J."/>
            <person name="Chin C."/>
            <person name="Gnerre S."/>
            <person name="Grabherr M."/>
            <person name="Kleber M."/>
            <person name="Mauceli E."/>
            <person name="MacCallum I."/>
        </authorList>
    </citation>
    <scope>NUCLEOTIDE SEQUENCE [LARGE SCALE GENOMIC DNA]</scope>
    <source>
        <strain evidence="3">Tai18E2 / Tucson 14021-0261.01</strain>
    </source>
</reference>
<dbReference type="PROSITE" id="PS51186">
    <property type="entry name" value="GNAT"/>
    <property type="match status" value="1"/>
</dbReference>
<dbReference type="InterPro" id="IPR013653">
    <property type="entry name" value="GCN5-like_dom"/>
</dbReference>
<dbReference type="Gene3D" id="3.40.630.30">
    <property type="match status" value="2"/>
</dbReference>
<evidence type="ECO:0000259" key="1">
    <source>
        <dbReference type="PROSITE" id="PS51186"/>
    </source>
</evidence>
<dbReference type="SMR" id="B4NWB9"/>
<dbReference type="InterPro" id="IPR000182">
    <property type="entry name" value="GNAT_dom"/>
</dbReference>
<feature type="domain" description="N-acetyltransferase" evidence="1">
    <location>
        <begin position="162"/>
        <end position="284"/>
    </location>
</feature>
<gene>
    <name evidence="2" type="primary">Dyak\GE11235</name>
    <name evidence="2" type="synonym">dyak_GLEANR_1133</name>
    <name evidence="2" type="synonym">GE11235</name>
    <name evidence="2" type="ORF">Dyak_GE11235</name>
</gene>
<protein>
    <recommendedName>
        <fullName evidence="1">N-acetyltransferase domain-containing protein</fullName>
    </recommendedName>
</protein>
<dbReference type="InterPro" id="IPR053225">
    <property type="entry name" value="Acyl-CoA_N-acyltransferase"/>
</dbReference>
<dbReference type="KEGG" id="dya:Dyak_GE11235"/>
<proteinExistence type="predicted"/>
<evidence type="ECO:0000313" key="3">
    <source>
        <dbReference type="Proteomes" id="UP000002282"/>
    </source>
</evidence>
<dbReference type="Proteomes" id="UP000002282">
    <property type="component" value="Chromosome 2L"/>
</dbReference>